<comment type="subcellular location">
    <subcellularLocation>
        <location evidence="1">Nucleus</location>
    </subcellularLocation>
</comment>
<dbReference type="PANTHER" id="PTHR13681:SF24">
    <property type="entry name" value="TUDOR DOMAIN-CONTAINING PROTEIN 3"/>
    <property type="match status" value="1"/>
</dbReference>
<keyword evidence="3" id="KW-0472">Membrane</keyword>
<proteinExistence type="predicted"/>
<dbReference type="SMART" id="SM01161">
    <property type="entry name" value="DUF1767"/>
    <property type="match status" value="1"/>
</dbReference>
<dbReference type="PANTHER" id="PTHR13681">
    <property type="entry name" value="SURVIVAL OF MOTOR NEURON-RELATED-SPLICING FACTOR 30-RELATED"/>
    <property type="match status" value="1"/>
</dbReference>
<keyword evidence="2" id="KW-0539">Nucleus</keyword>
<dbReference type="Pfam" id="PF08585">
    <property type="entry name" value="RMI1_N_C"/>
    <property type="match status" value="1"/>
</dbReference>
<evidence type="ECO:0000313" key="6">
    <source>
        <dbReference type="WBParaSite" id="ACAC_0000039001-mRNA-1"/>
    </source>
</evidence>
<evidence type="ECO:0000313" key="5">
    <source>
        <dbReference type="Proteomes" id="UP000035642"/>
    </source>
</evidence>
<keyword evidence="3" id="KW-1133">Transmembrane helix</keyword>
<dbReference type="STRING" id="6313.A0A0K0CTH9"/>
<protein>
    <submittedName>
        <fullName evidence="6">DUF1767 domain-containing protein</fullName>
    </submittedName>
</protein>
<keyword evidence="5" id="KW-1185">Reference proteome</keyword>
<dbReference type="InterPro" id="IPR042470">
    <property type="entry name" value="RMI1_N_C_sf"/>
</dbReference>
<evidence type="ECO:0000259" key="4">
    <source>
        <dbReference type="Pfam" id="PF08585"/>
    </source>
</evidence>
<dbReference type="InterPro" id="IPR013894">
    <property type="entry name" value="RMI1_OB"/>
</dbReference>
<evidence type="ECO:0000256" key="2">
    <source>
        <dbReference type="ARBA" id="ARBA00023242"/>
    </source>
</evidence>
<dbReference type="Proteomes" id="UP000035642">
    <property type="component" value="Unassembled WGS sequence"/>
</dbReference>
<dbReference type="AlphaFoldDB" id="A0A0K0CTH9"/>
<evidence type="ECO:0000256" key="3">
    <source>
        <dbReference type="SAM" id="Phobius"/>
    </source>
</evidence>
<dbReference type="GO" id="GO:0005634">
    <property type="term" value="C:nucleus"/>
    <property type="evidence" value="ECO:0007669"/>
    <property type="project" value="UniProtKB-SubCell"/>
</dbReference>
<sequence>MTSSSGWHVKESILTDLFKGTAIPSDGRILEIKLCDLDIRDFGEPCLSNCMSKEALTGPVVLQLVRYRNVSQPKLKNGLHGSDDVGRVSLTDGHTSISAILLDNVKGINADTPPGTKLLISGMVNVENGFLTLNSSNVKVIGGRVEKLIDKWMIEQVCRSDCKAPRWISFGKVCLFLVLFSSLFCFYAKFVEIYIYWRDLF</sequence>
<feature type="domain" description="RecQ mediated genome instability protein 1 OB-fold" evidence="4">
    <location>
        <begin position="87"/>
        <end position="154"/>
    </location>
</feature>
<name>A0A0K0CTH9_ANGCA</name>
<dbReference type="WBParaSite" id="ACAC_0000039001-mRNA-1">
    <property type="protein sequence ID" value="ACAC_0000039001-mRNA-1"/>
    <property type="gene ID" value="ACAC_0000039001"/>
</dbReference>
<organism evidence="5 6">
    <name type="scientific">Angiostrongylus cantonensis</name>
    <name type="common">Rat lungworm</name>
    <dbReference type="NCBI Taxonomy" id="6313"/>
    <lineage>
        <taxon>Eukaryota</taxon>
        <taxon>Metazoa</taxon>
        <taxon>Ecdysozoa</taxon>
        <taxon>Nematoda</taxon>
        <taxon>Chromadorea</taxon>
        <taxon>Rhabditida</taxon>
        <taxon>Rhabditina</taxon>
        <taxon>Rhabditomorpha</taxon>
        <taxon>Strongyloidea</taxon>
        <taxon>Metastrongylidae</taxon>
        <taxon>Angiostrongylus</taxon>
    </lineage>
</organism>
<evidence type="ECO:0000256" key="1">
    <source>
        <dbReference type="ARBA" id="ARBA00004123"/>
    </source>
</evidence>
<keyword evidence="3" id="KW-0812">Transmembrane</keyword>
<accession>A0A0K0CTH9</accession>
<reference evidence="6" key="2">
    <citation type="submission" date="2017-02" db="UniProtKB">
        <authorList>
            <consortium name="WormBaseParasite"/>
        </authorList>
    </citation>
    <scope>IDENTIFICATION</scope>
</reference>
<reference evidence="5" key="1">
    <citation type="submission" date="2012-09" db="EMBL/GenBank/DDBJ databases">
        <authorList>
            <person name="Martin A.A."/>
        </authorList>
    </citation>
    <scope>NUCLEOTIDE SEQUENCE</scope>
</reference>
<feature type="transmembrane region" description="Helical" evidence="3">
    <location>
        <begin position="173"/>
        <end position="197"/>
    </location>
</feature>
<dbReference type="Gene3D" id="2.40.50.770">
    <property type="entry name" value="RecQ-mediated genome instability protein Rmi1, C-terminal domain"/>
    <property type="match status" value="1"/>
</dbReference>